<accession>A0ABP9RCZ9</accession>
<keyword evidence="3 5" id="KW-0175">Coiled coil</keyword>
<comment type="function">
    <text evidence="1">Involved in DNA recombination.</text>
</comment>
<dbReference type="EMBL" id="BAABKI010000018">
    <property type="protein sequence ID" value="GAA5174837.1"/>
    <property type="molecule type" value="Genomic_DNA"/>
</dbReference>
<dbReference type="RefSeq" id="WP_051907396.1">
    <property type="nucleotide sequence ID" value="NZ_BAABKI010000018.1"/>
</dbReference>
<evidence type="ECO:0000256" key="4">
    <source>
        <dbReference type="ARBA" id="ARBA00023172"/>
    </source>
</evidence>
<dbReference type="PANTHER" id="PTHR30563">
    <property type="entry name" value="DNA RECOMBINATION PROTEIN RMUC"/>
    <property type="match status" value="1"/>
</dbReference>
<evidence type="ECO:0000256" key="5">
    <source>
        <dbReference type="SAM" id="Coils"/>
    </source>
</evidence>
<organism evidence="6 7">
    <name type="scientific">Modicisalibacter zincidurans</name>
    <dbReference type="NCBI Taxonomy" id="1178777"/>
    <lineage>
        <taxon>Bacteria</taxon>
        <taxon>Pseudomonadati</taxon>
        <taxon>Pseudomonadota</taxon>
        <taxon>Gammaproteobacteria</taxon>
        <taxon>Oceanospirillales</taxon>
        <taxon>Halomonadaceae</taxon>
        <taxon>Modicisalibacter</taxon>
    </lineage>
</organism>
<keyword evidence="7" id="KW-1185">Reference proteome</keyword>
<keyword evidence="4" id="KW-0233">DNA recombination</keyword>
<reference evidence="7" key="1">
    <citation type="journal article" date="2019" name="Int. J. Syst. Evol. Microbiol.">
        <title>The Global Catalogue of Microorganisms (GCM) 10K type strain sequencing project: providing services to taxonomists for standard genome sequencing and annotation.</title>
        <authorList>
            <consortium name="The Broad Institute Genomics Platform"/>
            <consortium name="The Broad Institute Genome Sequencing Center for Infectious Disease"/>
            <person name="Wu L."/>
            <person name="Ma J."/>
        </authorList>
    </citation>
    <scope>NUCLEOTIDE SEQUENCE [LARGE SCALE GENOMIC DNA]</scope>
    <source>
        <strain evidence="7">JCM 18472</strain>
    </source>
</reference>
<protein>
    <submittedName>
        <fullName evidence="6">DNA recombination protein RmuC</fullName>
    </submittedName>
</protein>
<comment type="caution">
    <text evidence="6">The sequence shown here is derived from an EMBL/GenBank/DDBJ whole genome shotgun (WGS) entry which is preliminary data.</text>
</comment>
<feature type="coiled-coil region" evidence="5">
    <location>
        <begin position="113"/>
        <end position="172"/>
    </location>
</feature>
<evidence type="ECO:0000313" key="6">
    <source>
        <dbReference type="EMBL" id="GAA5174837.1"/>
    </source>
</evidence>
<dbReference type="Proteomes" id="UP001500074">
    <property type="component" value="Unassembled WGS sequence"/>
</dbReference>
<feature type="coiled-coil region" evidence="5">
    <location>
        <begin position="211"/>
        <end position="245"/>
    </location>
</feature>
<sequence>MTLEPIPMALLAALMAFFAGWSLAAWRGARRLAPLKEAKAELEKQLAERTSQLDDAQAAQDAQREALSQAQLAQARLEAELTGVRAHQANLREGFDERLRERDAERQRLDSQRRDAQLALEARQEKVAELREALKSATTRLEAKQQHFREQFELLKESRDSLKKEFENLANEILERKGKAFSELSSERIGGLLQPIQSEMKGFREKVESIHQQESEQRVQLRTELQQLQHLNRAITDQADKLTTALQGQKKIQGNWGELMLENVLDGAGLRLGIDYKREVSFTTEDGRKRPDAIVYLPQGKHLVIDAKTSLAAYTRYVNCDDDAERRQALGEHCQAVRERISELADRHYHDLPGLNSPEVVIMFVPVESAYVEALKHDEGLYQRAIENNVLVATPTTLLTSLNIVRQLWRFEDQSKHTAELANRAEKFYAKLATFLDSMEDVGRKLDGARGSYDRAMNQLVSGKGNLIKQTAEFKELGVAVKKELPAELVDRARLELDSGAADDARDAAPQAHRQATP</sequence>
<evidence type="ECO:0000256" key="1">
    <source>
        <dbReference type="ARBA" id="ARBA00003416"/>
    </source>
</evidence>
<dbReference type="PANTHER" id="PTHR30563:SF0">
    <property type="entry name" value="DNA RECOMBINATION PROTEIN RMUC"/>
    <property type="match status" value="1"/>
</dbReference>
<dbReference type="InterPro" id="IPR003798">
    <property type="entry name" value="DNA_recombination_RmuC"/>
</dbReference>
<name>A0ABP9RCZ9_9GAMM</name>
<evidence type="ECO:0000256" key="3">
    <source>
        <dbReference type="ARBA" id="ARBA00023054"/>
    </source>
</evidence>
<dbReference type="Pfam" id="PF02646">
    <property type="entry name" value="RmuC"/>
    <property type="match status" value="1"/>
</dbReference>
<comment type="similarity">
    <text evidence="2">Belongs to the RmuC family.</text>
</comment>
<evidence type="ECO:0000256" key="2">
    <source>
        <dbReference type="ARBA" id="ARBA00009840"/>
    </source>
</evidence>
<gene>
    <name evidence="6" type="primary">rmuC</name>
    <name evidence="6" type="ORF">GCM10023342_16740</name>
</gene>
<proteinExistence type="inferred from homology"/>
<evidence type="ECO:0000313" key="7">
    <source>
        <dbReference type="Proteomes" id="UP001500074"/>
    </source>
</evidence>